<name>A0A8S5QTS2_9CAUD</name>
<protein>
    <submittedName>
        <fullName evidence="1">Uncharacterized protein</fullName>
    </submittedName>
</protein>
<organism evidence="1">
    <name type="scientific">Podoviridae sp. ctRnx2</name>
    <dbReference type="NCBI Taxonomy" id="2826555"/>
    <lineage>
        <taxon>Viruses</taxon>
        <taxon>Duplodnaviria</taxon>
        <taxon>Heunggongvirae</taxon>
        <taxon>Uroviricota</taxon>
        <taxon>Caudoviricetes</taxon>
    </lineage>
</organism>
<sequence>MAGFQTGHTGLIVLPQGHLELIIQLIRLDSGRCFVLQAVVYGLDVLISQRTGIAGSCPGVITPGGQCQQGVTDGQPGHILEETFAHVSIP</sequence>
<accession>A0A8S5QTS2</accession>
<reference evidence="1" key="1">
    <citation type="journal article" date="2021" name="Proc. Natl. Acad. Sci. U.S.A.">
        <title>A Catalog of Tens of Thousands of Viruses from Human Metagenomes Reveals Hidden Associations with Chronic Diseases.</title>
        <authorList>
            <person name="Tisza M.J."/>
            <person name="Buck C.B."/>
        </authorList>
    </citation>
    <scope>NUCLEOTIDE SEQUENCE</scope>
    <source>
        <strain evidence="1">CtRnx2</strain>
    </source>
</reference>
<proteinExistence type="predicted"/>
<evidence type="ECO:0000313" key="1">
    <source>
        <dbReference type="EMBL" id="DAE22044.1"/>
    </source>
</evidence>
<dbReference type="EMBL" id="BK015724">
    <property type="protein sequence ID" value="DAE22044.1"/>
    <property type="molecule type" value="Genomic_DNA"/>
</dbReference>